<feature type="transmembrane region" description="Helical" evidence="1">
    <location>
        <begin position="252"/>
        <end position="271"/>
    </location>
</feature>
<keyword evidence="1" id="KW-1133">Transmembrane helix</keyword>
<gene>
    <name evidence="2" type="ORF">CU635_00600</name>
    <name evidence="3" type="ORF">CVD25_17905</name>
</gene>
<sequence length="283" mass="32374">MKLFNISRLVCYQNFRKWSSNYRVWVIAILLIILTHNFTKEIVDFAKDVNIDVSPWIFPFLFTQKFIKLLFFFPLILLFSDAPFIDENQPYIIARSGRTPWSIGQIGYIIIASALYFIFLMILTIVINFPSIQFTTEWGKVLGTLANTNAAVEIGLKTLILPSITHYFSPLQAMWFTFLLSWLAGVFLGLLIYVLNSLTNTRIFGVLTASFFLVLDATILGKPFLYRFSPVSWSNLARIDIEGTTPMPSITYIYIGFALLIVTMIILAIIVNRKQTINVLPPI</sequence>
<dbReference type="Proteomes" id="UP000234951">
    <property type="component" value="Unassembled WGS sequence"/>
</dbReference>
<reference evidence="2 4" key="1">
    <citation type="submission" date="2017-11" db="EMBL/GenBank/DDBJ databases">
        <title>Comparitive Functional Genomics of Dry Heat Resistant strains isolated from the Viking Spacecraft.</title>
        <authorList>
            <person name="Seuylemezian A."/>
            <person name="Cooper K."/>
            <person name="Vaishampayan P."/>
        </authorList>
    </citation>
    <scope>NUCLEOTIDE SEQUENCE [LARGE SCALE GENOMIC DNA]</scope>
    <source>
        <strain evidence="2 4">M4.6</strain>
    </source>
</reference>
<keyword evidence="1" id="KW-0472">Membrane</keyword>
<feature type="transmembrane region" description="Helical" evidence="1">
    <location>
        <begin position="106"/>
        <end position="129"/>
    </location>
</feature>
<protein>
    <submittedName>
        <fullName evidence="2">Uncharacterized protein</fullName>
    </submittedName>
</protein>
<feature type="transmembrane region" description="Helical" evidence="1">
    <location>
        <begin position="173"/>
        <end position="196"/>
    </location>
</feature>
<dbReference type="OrthoDB" id="2846816at2"/>
<keyword evidence="1" id="KW-0812">Transmembrane</keyword>
<dbReference type="EMBL" id="PGVD01000056">
    <property type="protein sequence ID" value="PLR92714.1"/>
    <property type="molecule type" value="Genomic_DNA"/>
</dbReference>
<feature type="transmembrane region" description="Helical" evidence="1">
    <location>
        <begin position="21"/>
        <end position="39"/>
    </location>
</feature>
<reference evidence="3 5" key="2">
    <citation type="submission" date="2017-12" db="EMBL/GenBank/DDBJ databases">
        <title>Comparative Functional Genomics of Dry Heat Resistant strains isolated from the Viking Spacecraft.</title>
        <authorList>
            <person name="Seuylemezian A."/>
            <person name="Cooper K."/>
            <person name="Vaishampayan P."/>
        </authorList>
    </citation>
    <scope>NUCLEOTIDE SEQUENCE [LARGE SCALE GENOMIC DNA]</scope>
    <source>
        <strain evidence="3 5">ATCC 29669</strain>
    </source>
</reference>
<organism evidence="2 4">
    <name type="scientific">Bacillus canaveralius</name>
    <dbReference type="NCBI Taxonomy" id="1403243"/>
    <lineage>
        <taxon>Bacteria</taxon>
        <taxon>Bacillati</taxon>
        <taxon>Bacillota</taxon>
        <taxon>Bacilli</taxon>
        <taxon>Bacillales</taxon>
        <taxon>Bacillaceae</taxon>
        <taxon>Bacillus</taxon>
    </lineage>
</organism>
<accession>A0A2N5GST2</accession>
<evidence type="ECO:0000313" key="2">
    <source>
        <dbReference type="EMBL" id="PLR86825.1"/>
    </source>
</evidence>
<comment type="caution">
    <text evidence="2">The sequence shown here is derived from an EMBL/GenBank/DDBJ whole genome shotgun (WGS) entry which is preliminary data.</text>
</comment>
<evidence type="ECO:0000256" key="1">
    <source>
        <dbReference type="SAM" id="Phobius"/>
    </source>
</evidence>
<feature type="transmembrane region" description="Helical" evidence="1">
    <location>
        <begin position="66"/>
        <end position="85"/>
    </location>
</feature>
<evidence type="ECO:0000313" key="5">
    <source>
        <dbReference type="Proteomes" id="UP000235114"/>
    </source>
</evidence>
<dbReference type="EMBL" id="PGVA01000001">
    <property type="protein sequence ID" value="PLR86825.1"/>
    <property type="molecule type" value="Genomic_DNA"/>
</dbReference>
<feature type="transmembrane region" description="Helical" evidence="1">
    <location>
        <begin position="203"/>
        <end position="225"/>
    </location>
</feature>
<keyword evidence="5" id="KW-1185">Reference proteome</keyword>
<name>A0A2N5GST2_9BACI</name>
<dbReference type="RefSeq" id="WP_101575235.1">
    <property type="nucleotide sequence ID" value="NZ_PGVA01000001.1"/>
</dbReference>
<evidence type="ECO:0000313" key="4">
    <source>
        <dbReference type="Proteomes" id="UP000234951"/>
    </source>
</evidence>
<dbReference type="AlphaFoldDB" id="A0A2N5GST2"/>
<evidence type="ECO:0000313" key="3">
    <source>
        <dbReference type="EMBL" id="PLR92714.1"/>
    </source>
</evidence>
<proteinExistence type="predicted"/>
<dbReference type="Proteomes" id="UP000235114">
    <property type="component" value="Unassembled WGS sequence"/>
</dbReference>